<evidence type="ECO:0000256" key="1">
    <source>
        <dbReference type="SAM" id="MobiDB-lite"/>
    </source>
</evidence>
<comment type="caution">
    <text evidence="3">The sequence shown here is derived from an EMBL/GenBank/DDBJ whole genome shotgun (WGS) entry which is preliminary data.</text>
</comment>
<dbReference type="PANTHER" id="PTHR33112:SF16">
    <property type="entry name" value="HETEROKARYON INCOMPATIBILITY DOMAIN-CONTAINING PROTEIN"/>
    <property type="match status" value="1"/>
</dbReference>
<proteinExistence type="predicted"/>
<accession>A0AA39WPH1</accession>
<feature type="compositionally biased region" description="Pro residues" evidence="1">
    <location>
        <begin position="860"/>
        <end position="877"/>
    </location>
</feature>
<organism evidence="3 4">
    <name type="scientific">Immersiella caudata</name>
    <dbReference type="NCBI Taxonomy" id="314043"/>
    <lineage>
        <taxon>Eukaryota</taxon>
        <taxon>Fungi</taxon>
        <taxon>Dikarya</taxon>
        <taxon>Ascomycota</taxon>
        <taxon>Pezizomycotina</taxon>
        <taxon>Sordariomycetes</taxon>
        <taxon>Sordariomycetidae</taxon>
        <taxon>Sordariales</taxon>
        <taxon>Lasiosphaeriaceae</taxon>
        <taxon>Immersiella</taxon>
    </lineage>
</organism>
<feature type="compositionally biased region" description="Low complexity" evidence="1">
    <location>
        <begin position="843"/>
        <end position="859"/>
    </location>
</feature>
<dbReference type="Pfam" id="PF06985">
    <property type="entry name" value="HET"/>
    <property type="match status" value="1"/>
</dbReference>
<keyword evidence="4" id="KW-1185">Reference proteome</keyword>
<dbReference type="AlphaFoldDB" id="A0AA39WPH1"/>
<feature type="region of interest" description="Disordered" evidence="1">
    <location>
        <begin position="833"/>
        <end position="877"/>
    </location>
</feature>
<name>A0AA39WPH1_9PEZI</name>
<dbReference type="PANTHER" id="PTHR33112">
    <property type="entry name" value="DOMAIN PROTEIN, PUTATIVE-RELATED"/>
    <property type="match status" value="1"/>
</dbReference>
<feature type="domain" description="Heterokaryon incompatibility" evidence="2">
    <location>
        <begin position="271"/>
        <end position="455"/>
    </location>
</feature>
<reference evidence="3" key="1">
    <citation type="submission" date="2023-06" db="EMBL/GenBank/DDBJ databases">
        <title>Genome-scale phylogeny and comparative genomics of the fungal order Sordariales.</title>
        <authorList>
            <consortium name="Lawrence Berkeley National Laboratory"/>
            <person name="Hensen N."/>
            <person name="Bonometti L."/>
            <person name="Westerberg I."/>
            <person name="Brannstrom I.O."/>
            <person name="Guillou S."/>
            <person name="Cros-Aarteil S."/>
            <person name="Calhoun S."/>
            <person name="Haridas S."/>
            <person name="Kuo A."/>
            <person name="Mondo S."/>
            <person name="Pangilinan J."/>
            <person name="Riley R."/>
            <person name="Labutti K."/>
            <person name="Andreopoulos B."/>
            <person name="Lipzen A."/>
            <person name="Chen C."/>
            <person name="Yanf M."/>
            <person name="Daum C."/>
            <person name="Ng V."/>
            <person name="Clum A."/>
            <person name="Steindorff A."/>
            <person name="Ohm R."/>
            <person name="Martin F."/>
            <person name="Silar P."/>
            <person name="Natvig D."/>
            <person name="Lalanne C."/>
            <person name="Gautier V."/>
            <person name="Ament-Velasquez S.L."/>
            <person name="Kruys A."/>
            <person name="Hutchinson M.I."/>
            <person name="Powell A.J."/>
            <person name="Barry K."/>
            <person name="Miller A.N."/>
            <person name="Grigoriev I.V."/>
            <person name="Debuchy R."/>
            <person name="Gladieux P."/>
            <person name="Thoren M.H."/>
            <person name="Johannesson H."/>
        </authorList>
    </citation>
    <scope>NUCLEOTIDE SEQUENCE</scope>
    <source>
        <strain evidence="3">CBS 606.72</strain>
    </source>
</reference>
<dbReference type="Proteomes" id="UP001175000">
    <property type="component" value="Unassembled WGS sequence"/>
</dbReference>
<protein>
    <submittedName>
        <fullName evidence="3">Heterokaryon incompatibility protein-domain-containing protein</fullName>
    </submittedName>
</protein>
<evidence type="ECO:0000259" key="2">
    <source>
        <dbReference type="Pfam" id="PF06985"/>
    </source>
</evidence>
<dbReference type="InterPro" id="IPR010730">
    <property type="entry name" value="HET"/>
</dbReference>
<sequence length="1002" mass="111134">MAGEGQCIDIFPLGADPAPIASRESSQASGSSAAIGTGIDYLGHPDDKCLVCHDLRMLSQEEIELFGARIQTMALQKGQPMMMKDAAGRAVPCFRNHWEPPLHGADAWIRSAMSGCKWCRVVVGALMAFNPSWFDEFSESAEGFGMAHKFIYAPNQPGTPLGVTAFDTRQRFIGEMQQSLQVMVPLQQYKSSFPELYYPTLSAASPVCATNCGQEAFSKVKRWIQICKDTHKCGGEADSFVPSRILDIGSVVHGAFDAVRLIDGTEVSGPWAALSYCWGPGAGANVQTVKGNLEQHRQAISTLSLPAGVFSAIQLARSIGFQFLWIDALCIVQDDPADWAAQVVSMGQVYHHADLVIQNETAEDCRQPMNMQHFLRMPNLCTSFTMRDFDFDKVPLGTMVAKAKLARLQRVQLAEDLDPDAIHVRLSSGVAHQHVASWNQGLLFPLKSRGWTLQEGFLATRLLRLSRFEMSWRCLETSFCECREPSLEYKSRVQVIDRFFKVMDLGELHISQFGDEGPMKLFGGDEGAFLVFYWTQLVKDYSTRLLTNPRDRLAAIHGLTGIFQPGFETLGVPSAYLAGHWQNGLLESLLWHFDGFRGIKAQLGIPGPDTSAGLVSFNLASSFLAKQNDYSSLSMFQGRDYREGVRSGKPVQSLEYTDLVRLIPGVLAGQMFPSWSWSSLPFAVNWPTEAKHCDPVYAESVRTQFYPRASIVDFATVRPEGDLKQQLVHGYIQFSGTVYPVQARSIPATRRGSGTTERIPGTFLSIDFLLATMSTTAIHDIRFPSGCVITFCPDLPCLFGDNVVDDYHAWSPSLSDSLREEERRTVEAIHRYTPAAEIPNLPPRAQQAPPPQQQGNQPSQPQPTPDNPFAGPTPPGLPDRFPCWTRPRLAATYNPQLSDDYQSMLTTLLFPRQLCSSPACPCRTGWTSPATHPLWALRMGTYRFELPSGRTIMKDYFLVLAESPFLEGFYVRIGLAMTQRWGDEAGGWAAFGEGREMVVAVE</sequence>
<gene>
    <name evidence="3" type="ORF">B0T14DRAFT_603068</name>
</gene>
<evidence type="ECO:0000313" key="3">
    <source>
        <dbReference type="EMBL" id="KAK0619198.1"/>
    </source>
</evidence>
<dbReference type="EMBL" id="JAULSU010000004">
    <property type="protein sequence ID" value="KAK0619198.1"/>
    <property type="molecule type" value="Genomic_DNA"/>
</dbReference>
<evidence type="ECO:0000313" key="4">
    <source>
        <dbReference type="Proteomes" id="UP001175000"/>
    </source>
</evidence>